<dbReference type="GO" id="GO:0005975">
    <property type="term" value="P:carbohydrate metabolic process"/>
    <property type="evidence" value="ECO:0007669"/>
    <property type="project" value="UniProtKB-UniRule"/>
</dbReference>
<sequence>MSKTVVNRFKDAASVAENTASALIKKLHDLLEIKPEIHLMLTGGTVGIASLAALNANSDRSGIDFGRVNLWWGDERYVESSSADRNALQAKNALLKNLQLDATKVHEFPSTDSGLTLEQAATEFAEHVNSVKPHFDIILLGMGPDGHIASLFPGKPEPTAGVWVIAESDSPKPPAQRLSFTYEALNSADEVWFVVSGADKQDAVAVAMGDNPTELPVGRVHGITLTQWFIDSTAGTKVFGC</sequence>
<evidence type="ECO:0000256" key="2">
    <source>
        <dbReference type="ARBA" id="ARBA00002681"/>
    </source>
</evidence>
<dbReference type="EMBL" id="CP007490">
    <property type="protein sequence ID" value="AIC47585.1"/>
    <property type="molecule type" value="Genomic_DNA"/>
</dbReference>
<dbReference type="AlphaFoldDB" id="A0A060JFT3"/>
<dbReference type="InterPro" id="IPR039104">
    <property type="entry name" value="6PGL"/>
</dbReference>
<dbReference type="HOGENOM" id="CLU_053947_1_0_11"/>
<dbReference type="GO" id="GO:0017057">
    <property type="term" value="F:6-phosphogluconolactonase activity"/>
    <property type="evidence" value="ECO:0007669"/>
    <property type="project" value="UniProtKB-UniRule"/>
</dbReference>
<dbReference type="Pfam" id="PF01182">
    <property type="entry name" value="Glucosamine_iso"/>
    <property type="match status" value="1"/>
</dbReference>
<evidence type="ECO:0000256" key="4">
    <source>
        <dbReference type="ARBA" id="ARBA00010662"/>
    </source>
</evidence>
<evidence type="ECO:0000259" key="8">
    <source>
        <dbReference type="Pfam" id="PF01182"/>
    </source>
</evidence>
<evidence type="ECO:0000313" key="9">
    <source>
        <dbReference type="EMBL" id="AIC47585.1"/>
    </source>
</evidence>
<dbReference type="OrthoDB" id="9810967at2"/>
<dbReference type="STRING" id="529884.Rhola_00007820"/>
<dbReference type="EC" id="3.1.1.31" evidence="5 7"/>
<proteinExistence type="inferred from homology"/>
<dbReference type="InterPro" id="IPR005900">
    <property type="entry name" value="6-phosphogluconolactonase_DevB"/>
</dbReference>
<dbReference type="InterPro" id="IPR037171">
    <property type="entry name" value="NagB/RpiA_transferase-like"/>
</dbReference>
<name>A0A060JFT3_9MICO</name>
<comment type="catalytic activity">
    <reaction evidence="1 7">
        <text>6-phospho-D-glucono-1,5-lactone + H2O = 6-phospho-D-gluconate + H(+)</text>
        <dbReference type="Rhea" id="RHEA:12556"/>
        <dbReference type="ChEBI" id="CHEBI:15377"/>
        <dbReference type="ChEBI" id="CHEBI:15378"/>
        <dbReference type="ChEBI" id="CHEBI:57955"/>
        <dbReference type="ChEBI" id="CHEBI:58759"/>
        <dbReference type="EC" id="3.1.1.31"/>
    </reaction>
</comment>
<dbReference type="NCBIfam" id="TIGR01198">
    <property type="entry name" value="pgl"/>
    <property type="match status" value="1"/>
</dbReference>
<comment type="function">
    <text evidence="2 7">Hydrolysis of 6-phosphogluconolactone to 6-phosphogluconate.</text>
</comment>
<protein>
    <recommendedName>
        <fullName evidence="6 7">6-phosphogluconolactonase</fullName>
        <shortName evidence="7">6PGL</shortName>
        <ecNumber evidence="5 7">3.1.1.31</ecNumber>
    </recommendedName>
</protein>
<dbReference type="PATRIC" id="fig|529884.3.peg.744"/>
<dbReference type="SUPFAM" id="SSF100950">
    <property type="entry name" value="NagB/RpiA/CoA transferase-like"/>
    <property type="match status" value="1"/>
</dbReference>
<dbReference type="KEGG" id="rla:Rhola_00007820"/>
<dbReference type="Proteomes" id="UP000067708">
    <property type="component" value="Chromosome"/>
</dbReference>
<keyword evidence="7 9" id="KW-0378">Hydrolase</keyword>
<feature type="domain" description="Glucosamine/galactosamine-6-phosphate isomerase" evidence="8">
    <location>
        <begin position="11"/>
        <end position="221"/>
    </location>
</feature>
<dbReference type="eggNOG" id="COG0363">
    <property type="taxonomic scope" value="Bacteria"/>
</dbReference>
<dbReference type="UniPathway" id="UPA00115">
    <property type="reaction ID" value="UER00409"/>
</dbReference>
<dbReference type="PANTHER" id="PTHR11054">
    <property type="entry name" value="6-PHOSPHOGLUCONOLACTONASE"/>
    <property type="match status" value="1"/>
</dbReference>
<evidence type="ECO:0000256" key="6">
    <source>
        <dbReference type="ARBA" id="ARBA00020337"/>
    </source>
</evidence>
<dbReference type="Gene3D" id="3.40.50.1360">
    <property type="match status" value="1"/>
</dbReference>
<accession>A0A060JFT3</accession>
<evidence type="ECO:0000256" key="1">
    <source>
        <dbReference type="ARBA" id="ARBA00000832"/>
    </source>
</evidence>
<evidence type="ECO:0000256" key="5">
    <source>
        <dbReference type="ARBA" id="ARBA00013198"/>
    </source>
</evidence>
<evidence type="ECO:0000256" key="3">
    <source>
        <dbReference type="ARBA" id="ARBA00004961"/>
    </source>
</evidence>
<evidence type="ECO:0000313" key="10">
    <source>
        <dbReference type="Proteomes" id="UP000067708"/>
    </source>
</evidence>
<organism evidence="9 10">
    <name type="scientific">Rhodoluna lacicola</name>
    <dbReference type="NCBI Taxonomy" id="529884"/>
    <lineage>
        <taxon>Bacteria</taxon>
        <taxon>Bacillati</taxon>
        <taxon>Actinomycetota</taxon>
        <taxon>Actinomycetes</taxon>
        <taxon>Micrococcales</taxon>
        <taxon>Microbacteriaceae</taxon>
        <taxon>Luna cluster</taxon>
        <taxon>Luna-1 subcluster</taxon>
        <taxon>Rhodoluna</taxon>
    </lineage>
</organism>
<dbReference type="PANTHER" id="PTHR11054:SF0">
    <property type="entry name" value="6-PHOSPHOGLUCONOLACTONASE"/>
    <property type="match status" value="1"/>
</dbReference>
<dbReference type="GO" id="GO:0006098">
    <property type="term" value="P:pentose-phosphate shunt"/>
    <property type="evidence" value="ECO:0007669"/>
    <property type="project" value="UniProtKB-UniPathway"/>
</dbReference>
<dbReference type="InterPro" id="IPR006148">
    <property type="entry name" value="Glc/Gal-6P_isomerase"/>
</dbReference>
<dbReference type="CDD" id="cd01400">
    <property type="entry name" value="6PGL"/>
    <property type="match status" value="1"/>
</dbReference>
<gene>
    <name evidence="7" type="primary">pgl</name>
    <name evidence="9" type="ORF">Rhola_00007820</name>
</gene>
<dbReference type="RefSeq" id="WP_038502477.1">
    <property type="nucleotide sequence ID" value="NZ_CP007490.1"/>
</dbReference>
<reference evidence="9 10" key="1">
    <citation type="journal article" date="2014" name="Int. J. Syst. Evol. Microbiol.">
        <title>Rhodoluna lacicola gen. nov., sp. nov., a planktonic freshwater bacterium with stream-lined genome.</title>
        <authorList>
            <person name="Hahn M."/>
            <person name="Schmidt J."/>
            <person name="Taipale S.J."/>
            <person name="Doolittle W.F."/>
            <person name="Koll U."/>
        </authorList>
    </citation>
    <scope>NUCLEOTIDE SEQUENCE [LARGE SCALE GENOMIC DNA]</scope>
    <source>
        <strain evidence="9 10">MWH-Ta8</strain>
    </source>
</reference>
<keyword evidence="10" id="KW-1185">Reference proteome</keyword>
<comment type="similarity">
    <text evidence="4 7">Belongs to the glucosamine/galactosamine-6-phosphate isomerase family. 6-phosphogluconolactonase subfamily.</text>
</comment>
<comment type="pathway">
    <text evidence="3 7">Carbohydrate degradation; pentose phosphate pathway; D-ribulose 5-phosphate from D-glucose 6-phosphate (oxidative stage): step 2/3.</text>
</comment>
<evidence type="ECO:0000256" key="7">
    <source>
        <dbReference type="RuleBase" id="RU365095"/>
    </source>
</evidence>